<dbReference type="GO" id="GO:0051537">
    <property type="term" value="F:2 iron, 2 sulfur cluster binding"/>
    <property type="evidence" value="ECO:0007669"/>
    <property type="project" value="UniProtKB-KW"/>
</dbReference>
<keyword evidence="6 11" id="KW-0560">Oxidoreductase</keyword>
<comment type="cofactor">
    <cofactor evidence="2">
        <name>FAD</name>
        <dbReference type="ChEBI" id="CHEBI:57692"/>
    </cofactor>
</comment>
<dbReference type="EC" id="1.17.1.4" evidence="11"/>
<dbReference type="Proteomes" id="UP000683360">
    <property type="component" value="Unassembled WGS sequence"/>
</dbReference>
<accession>A0A8S3UPP9</accession>
<dbReference type="FunFam" id="3.30.365.10:FF:000004">
    <property type="entry name" value="Xanthine dehydrogenase oxidase"/>
    <property type="match status" value="1"/>
</dbReference>
<reference evidence="11" key="1">
    <citation type="submission" date="2021-03" db="EMBL/GenBank/DDBJ databases">
        <authorList>
            <person name="Bekaert M."/>
        </authorList>
    </citation>
    <scope>NUCLEOTIDE SEQUENCE</scope>
</reference>
<evidence type="ECO:0000313" key="12">
    <source>
        <dbReference type="Proteomes" id="UP000683360"/>
    </source>
</evidence>
<dbReference type="OrthoDB" id="8300278at2759"/>
<keyword evidence="5" id="KW-0479">Metal-binding</keyword>
<evidence type="ECO:0000259" key="10">
    <source>
        <dbReference type="Pfam" id="PF20256"/>
    </source>
</evidence>
<comment type="cofactor">
    <cofactor evidence="1">
        <name>Mo-molybdopterin</name>
        <dbReference type="ChEBI" id="CHEBI:71302"/>
    </cofactor>
</comment>
<organism evidence="11 12">
    <name type="scientific">Mytilus edulis</name>
    <name type="common">Blue mussel</name>
    <dbReference type="NCBI Taxonomy" id="6550"/>
    <lineage>
        <taxon>Eukaryota</taxon>
        <taxon>Metazoa</taxon>
        <taxon>Spiralia</taxon>
        <taxon>Lophotrochozoa</taxon>
        <taxon>Mollusca</taxon>
        <taxon>Bivalvia</taxon>
        <taxon>Autobranchia</taxon>
        <taxon>Pteriomorphia</taxon>
        <taxon>Mytilida</taxon>
        <taxon>Mytiloidea</taxon>
        <taxon>Mytilidae</taxon>
        <taxon>Mytilinae</taxon>
        <taxon>Mytilus</taxon>
    </lineage>
</organism>
<feature type="domain" description="Aldehyde oxidase/xanthine dehydrogenase second molybdopterin binding" evidence="10">
    <location>
        <begin position="618"/>
        <end position="746"/>
    </location>
</feature>
<name>A0A8S3UPP9_MYTED</name>
<gene>
    <name evidence="11" type="ORF">MEDL_57891</name>
</gene>
<keyword evidence="8" id="KW-0411">Iron-sulfur</keyword>
<comment type="similarity">
    <text evidence="3">Belongs to the xanthine dehydrogenase family.</text>
</comment>
<dbReference type="EMBL" id="CAJPWZ010002800">
    <property type="protein sequence ID" value="CAG2245891.1"/>
    <property type="molecule type" value="Genomic_DNA"/>
</dbReference>
<comment type="caution">
    <text evidence="11">The sequence shown here is derived from an EMBL/GenBank/DDBJ whole genome shotgun (WGS) entry which is preliminary data.</text>
</comment>
<evidence type="ECO:0000256" key="7">
    <source>
        <dbReference type="ARBA" id="ARBA00023004"/>
    </source>
</evidence>
<dbReference type="GO" id="GO:0005506">
    <property type="term" value="F:iron ion binding"/>
    <property type="evidence" value="ECO:0007669"/>
    <property type="project" value="InterPro"/>
</dbReference>
<dbReference type="PANTHER" id="PTHR45444:SF3">
    <property type="entry name" value="XANTHINE DEHYDROGENASE"/>
    <property type="match status" value="1"/>
</dbReference>
<keyword evidence="7" id="KW-0408">Iron</keyword>
<dbReference type="EC" id="1.17.3.2" evidence="11"/>
<dbReference type="Pfam" id="PF20256">
    <property type="entry name" value="MoCoBD_2"/>
    <property type="match status" value="2"/>
</dbReference>
<keyword evidence="12" id="KW-1185">Reference proteome</keyword>
<dbReference type="PANTHER" id="PTHR45444">
    <property type="entry name" value="XANTHINE DEHYDROGENASE"/>
    <property type="match status" value="1"/>
</dbReference>
<evidence type="ECO:0000256" key="6">
    <source>
        <dbReference type="ARBA" id="ARBA00023002"/>
    </source>
</evidence>
<dbReference type="InterPro" id="IPR046867">
    <property type="entry name" value="AldOxase/xan_DH_MoCoBD2"/>
</dbReference>
<evidence type="ECO:0000256" key="8">
    <source>
        <dbReference type="ARBA" id="ARBA00023014"/>
    </source>
</evidence>
<evidence type="ECO:0000256" key="9">
    <source>
        <dbReference type="ARBA" id="ARBA00034078"/>
    </source>
</evidence>
<dbReference type="SUPFAM" id="SSF56003">
    <property type="entry name" value="Molybdenum cofactor-binding domain"/>
    <property type="match status" value="2"/>
</dbReference>
<proteinExistence type="inferred from homology"/>
<dbReference type="InterPro" id="IPR016208">
    <property type="entry name" value="Ald_Oxase/xanthine_DH-like"/>
</dbReference>
<evidence type="ECO:0000256" key="5">
    <source>
        <dbReference type="ARBA" id="ARBA00022723"/>
    </source>
</evidence>
<evidence type="ECO:0000256" key="4">
    <source>
        <dbReference type="ARBA" id="ARBA00022714"/>
    </source>
</evidence>
<dbReference type="AlphaFoldDB" id="A0A8S3UPP9"/>
<protein>
    <submittedName>
        <fullName evidence="11">XDH</fullName>
        <ecNumber evidence="11">1.17.1.4</ecNumber>
        <ecNumber evidence="11">1.17.3.2</ecNumber>
    </submittedName>
</protein>
<evidence type="ECO:0000256" key="2">
    <source>
        <dbReference type="ARBA" id="ARBA00001974"/>
    </source>
</evidence>
<evidence type="ECO:0000256" key="1">
    <source>
        <dbReference type="ARBA" id="ARBA00001924"/>
    </source>
</evidence>
<dbReference type="InterPro" id="IPR037165">
    <property type="entry name" value="AldOxase/xan_DH_Mopterin-bd_sf"/>
</dbReference>
<dbReference type="GO" id="GO:0004854">
    <property type="term" value="F:xanthine dehydrogenase activity"/>
    <property type="evidence" value="ECO:0007669"/>
    <property type="project" value="UniProtKB-EC"/>
</dbReference>
<sequence length="839" mass="96099">MVVAETFIDEVATYLNFCPSRVRKLNMYNEGDLTHFGQVMEDCNVRKCWEECKDRSEFIKRKRDVEIFNSENRWKKRGICMIPTKFGIAFTATFLNQAGALVMVYRDGSVLVTHGGVEMGQGLHTKMIQVASRVLKIPTTKIHISETSTNTVPNTSATAASASSDLNGMAVKVACQTILERIEPYINANPKGTWEDWVRCITVVCKFNANPKGTWEDWVRCITVLCKFNANPKGTWEDWVRCITVVCKFTASPKGTWEDWFNANPKGTWEDWVRCITVLCKFNANPKGTWEDWVRCITVVCKFNANPKGTWEDWVRCITVLCKFNANPKGTWEDWFNANPKGTWEDWVRCITVLCKFNANPKGTWEDWFNANPKGTWEDWVRCITVLCKCKFNANPKGTWEDWVRCITVLCKFNANPKGTWEDWVRCITVLCKFNANPKGTWEDWFNANPKGTWEDWVRCITVLCKFNANPKGTWEDWVRCITVLCKFNANPKGTWEDWVRCITVLCKFNANPKGTWEDWVRCIIVLCKFNANPKGTWEDWVRCITVLCKFNANPKGTWEDWVRCISVLCKFTANPKGTWEDWVRCITVLCKFTANPKGTWEDWVRCITVLCKFNANPKGTWEDWVNSAYFDRVSLSSTGFYKTPGITGFDFEKQEGRPFNYFTFGAGCSEVEIDCLTGDHQVLRTDIVMDVGCSLNPAIDIGQIEGGFMQGYGMMLLEQQKMSPDGFLFTRGPSNYKIPGFGDIPVEFNVSLLKGSHNQKAVYSSKAIGEPPLFLSAAVFFAVKDAIRSARVDSKQDINFTLHSPATAERIRMACKDQFTEQFPEPEEGSYKPWFVNL</sequence>
<evidence type="ECO:0000256" key="3">
    <source>
        <dbReference type="ARBA" id="ARBA00006849"/>
    </source>
</evidence>
<feature type="domain" description="Aldehyde oxidase/xanthine dehydrogenase second molybdopterin binding" evidence="10">
    <location>
        <begin position="52"/>
        <end position="220"/>
    </location>
</feature>
<keyword evidence="4" id="KW-0001">2Fe-2S</keyword>
<comment type="cofactor">
    <cofactor evidence="9">
        <name>[2Fe-2S] cluster</name>
        <dbReference type="ChEBI" id="CHEBI:190135"/>
    </cofactor>
</comment>
<dbReference type="Gene3D" id="3.30.365.10">
    <property type="entry name" value="Aldehyde oxidase/xanthine dehydrogenase, molybdopterin binding domain"/>
    <property type="match status" value="3"/>
</dbReference>
<dbReference type="FunFam" id="3.30.365.10:FF:000002">
    <property type="entry name" value="Xanthine dehydrogenase oxidase"/>
    <property type="match status" value="1"/>
</dbReference>
<evidence type="ECO:0000313" key="11">
    <source>
        <dbReference type="EMBL" id="CAG2245891.1"/>
    </source>
</evidence>
<dbReference type="GO" id="GO:0004855">
    <property type="term" value="F:xanthine oxidase activity"/>
    <property type="evidence" value="ECO:0007669"/>
    <property type="project" value="UniProtKB-EC"/>
</dbReference>